<evidence type="ECO:0000259" key="1">
    <source>
        <dbReference type="Pfam" id="PF18352"/>
    </source>
</evidence>
<evidence type="ECO:0000313" key="3">
    <source>
        <dbReference type="Proteomes" id="UP001161099"/>
    </source>
</evidence>
<dbReference type="Proteomes" id="UP001161099">
    <property type="component" value="Unassembled WGS sequence"/>
</dbReference>
<dbReference type="InterPro" id="IPR041599">
    <property type="entry name" value="Gp138_N"/>
</dbReference>
<organism evidence="2 3">
    <name type="scientific">Acinetobacter johnsonii</name>
    <dbReference type="NCBI Taxonomy" id="40214"/>
    <lineage>
        <taxon>Bacteria</taxon>
        <taxon>Pseudomonadati</taxon>
        <taxon>Pseudomonadota</taxon>
        <taxon>Gammaproteobacteria</taxon>
        <taxon>Moraxellales</taxon>
        <taxon>Moraxellaceae</taxon>
        <taxon>Acinetobacter</taxon>
    </lineage>
</organism>
<name>A0AA42IGZ6_ACIJO</name>
<gene>
    <name evidence="2" type="ORF">N5D11_16830</name>
</gene>
<sequence>MAISLSERSPDMLQIIKDAIQGELANLWTSLPCIVDSYNPDAVTVVVQPAIKIPVKKIDGSVELVQMPLLMDVPVMFPCAGGFTITHPIKEGDECYVSLAARNIDIWWQSGGIQNPFDTRKHDLSDGFAFFRPQSQATKISDISTTDLEIRNDANTCKIQIKPEGEIHFIGTKSVFHHPVEMQKTLEVSGAASMQTTLDVTGKSTLAGGASVEGIEFKTHKHGGIQRGGGDSDGPK</sequence>
<reference evidence="2" key="1">
    <citation type="submission" date="2022-09" db="EMBL/GenBank/DDBJ databases">
        <title>Intensive care unit water sources are persistently colonized with multi-drug resistant bacteria and are the site of extensive horizontal gene transfer of antibiotic resistance genes.</title>
        <authorList>
            <person name="Diorio-Toth L."/>
        </authorList>
    </citation>
    <scope>NUCLEOTIDE SEQUENCE</scope>
    <source>
        <strain evidence="2">GD03851</strain>
    </source>
</reference>
<dbReference type="Pfam" id="PF18946">
    <property type="entry name" value="Apex"/>
    <property type="match status" value="1"/>
</dbReference>
<dbReference type="Pfam" id="PF18352">
    <property type="entry name" value="Gp138_N"/>
    <property type="match status" value="1"/>
</dbReference>
<dbReference type="Gene3D" id="2.40.50.230">
    <property type="entry name" value="Gp5 N-terminal domain"/>
    <property type="match status" value="1"/>
</dbReference>
<evidence type="ECO:0000313" key="2">
    <source>
        <dbReference type="EMBL" id="MDH0657742.1"/>
    </source>
</evidence>
<protein>
    <submittedName>
        <fullName evidence="2">Gp138 family membrane-puncturing spike protein</fullName>
    </submittedName>
</protein>
<dbReference type="AlphaFoldDB" id="A0AA42IGZ6"/>
<dbReference type="InterPro" id="IPR037026">
    <property type="entry name" value="Vgr_OB-fold_dom_sf"/>
</dbReference>
<feature type="domain" description="Phage protein Gp138 N-terminal" evidence="1">
    <location>
        <begin position="31"/>
        <end position="130"/>
    </location>
</feature>
<dbReference type="EMBL" id="JAOCDR010000086">
    <property type="protein sequence ID" value="MDH0657742.1"/>
    <property type="molecule type" value="Genomic_DNA"/>
</dbReference>
<proteinExistence type="predicted"/>
<dbReference type="RefSeq" id="WP_279699020.1">
    <property type="nucleotide sequence ID" value="NZ_JAOCDR010000086.1"/>
</dbReference>
<accession>A0AA42IGZ6</accession>
<comment type="caution">
    <text evidence="2">The sequence shown here is derived from an EMBL/GenBank/DDBJ whole genome shotgun (WGS) entry which is preliminary data.</text>
</comment>
<dbReference type="InterPro" id="IPR044033">
    <property type="entry name" value="GpV-like_apex"/>
</dbReference>